<dbReference type="CDD" id="cd09087">
    <property type="entry name" value="Ape1-like_AP-endo"/>
    <property type="match status" value="1"/>
</dbReference>
<evidence type="ECO:0000256" key="4">
    <source>
        <dbReference type="ARBA" id="ARBA00022842"/>
    </source>
</evidence>
<dbReference type="InterPro" id="IPR004808">
    <property type="entry name" value="AP_endonuc_1"/>
</dbReference>
<evidence type="ECO:0000313" key="12">
    <source>
        <dbReference type="Proteomes" id="UP000041254"/>
    </source>
</evidence>
<evidence type="ECO:0000256" key="8">
    <source>
        <dbReference type="RuleBase" id="RU362131"/>
    </source>
</evidence>
<dbReference type="OrthoDB" id="498125at2759"/>
<evidence type="ECO:0000313" key="11">
    <source>
        <dbReference type="EMBL" id="CEL97691.1"/>
    </source>
</evidence>
<sequence length="395" mass="44411">MLLALLPLVACRAFIPSRSHRLVRRPTRLTRPVGPHPCLFPVPAAAAGRRLSTMPAKKRSKKEEEAADEGEEGEPQPTAPKRKKQKAKAKAKADEDNNYEDGDGGGEASGTSLVGVNQLEGVAAHPDKFKIVNWNINGLRAVAKKPIFREYIDAEKPDVLVLSEVKGDQTAMQEFMVDGWLPGYKSHWNLCKVKKGYSGVAAFWKEEAEPNEVKVDFCAKHDQEGGRFIQLDYDGFTIIGCYVPNAGEKDKSTDEKLPKNLDFRTREWDVDLRKYLKNLKNVIWCGDLNVCPEEIDIWKAKGNEKSAGFTLQERDSFAETLEAADLVDAFREKYPDTKAYSYFSARGKGREKHQGWRLDHQIVSRELFESSVQDVIIREKVAASDHVPVVLILNK</sequence>
<proteinExistence type="inferred from homology"/>
<dbReference type="Pfam" id="PF03372">
    <property type="entry name" value="Exo_endo_phos"/>
    <property type="match status" value="1"/>
</dbReference>
<dbReference type="GO" id="GO:0008081">
    <property type="term" value="F:phosphoric diester hydrolase activity"/>
    <property type="evidence" value="ECO:0007669"/>
    <property type="project" value="TreeGrafter"/>
</dbReference>
<feature type="binding site" evidence="6">
    <location>
        <position position="287"/>
    </location>
    <ligand>
        <name>Mg(2+)</name>
        <dbReference type="ChEBI" id="CHEBI:18420"/>
        <label>1</label>
    </ligand>
</feature>
<evidence type="ECO:0000256" key="5">
    <source>
        <dbReference type="PIRSR" id="PIRSR604808-1"/>
    </source>
</evidence>
<keyword evidence="6" id="KW-0464">Manganese</keyword>
<feature type="compositionally biased region" description="Basic residues" evidence="9">
    <location>
        <begin position="80"/>
        <end position="90"/>
    </location>
</feature>
<dbReference type="NCBIfam" id="TIGR00195">
    <property type="entry name" value="exoDNase_III"/>
    <property type="match status" value="1"/>
</dbReference>
<feature type="binding site" evidence="6">
    <location>
        <position position="385"/>
    </location>
    <ligand>
        <name>Mg(2+)</name>
        <dbReference type="ChEBI" id="CHEBI:18420"/>
        <label>1</label>
    </ligand>
</feature>
<dbReference type="GO" id="GO:0003906">
    <property type="term" value="F:DNA-(apurinic or apyrimidinic site) endonuclease activity"/>
    <property type="evidence" value="ECO:0007669"/>
    <property type="project" value="TreeGrafter"/>
</dbReference>
<dbReference type="Gene3D" id="3.60.10.10">
    <property type="entry name" value="Endonuclease/exonuclease/phosphatase"/>
    <property type="match status" value="1"/>
</dbReference>
<evidence type="ECO:0000256" key="6">
    <source>
        <dbReference type="PIRSR" id="PIRSR604808-2"/>
    </source>
</evidence>
<name>A0A0G4EKN7_VITBC</name>
<keyword evidence="8" id="KW-0234">DNA repair</keyword>
<dbReference type="VEuPathDB" id="CryptoDB:Vbra_12276"/>
<feature type="compositionally biased region" description="Acidic residues" evidence="9">
    <location>
        <begin position="65"/>
        <end position="74"/>
    </location>
</feature>
<feature type="active site" description="Proton acceptor" evidence="5">
    <location>
        <position position="386"/>
    </location>
</feature>
<dbReference type="Proteomes" id="UP000041254">
    <property type="component" value="Unassembled WGS sequence"/>
</dbReference>
<dbReference type="GO" id="GO:0046872">
    <property type="term" value="F:metal ion binding"/>
    <property type="evidence" value="ECO:0007669"/>
    <property type="project" value="UniProtKB-KW"/>
</dbReference>
<dbReference type="SUPFAM" id="SSF56219">
    <property type="entry name" value="DNase I-like"/>
    <property type="match status" value="1"/>
</dbReference>
<organism evidence="11 12">
    <name type="scientific">Vitrella brassicaformis (strain CCMP3155)</name>
    <dbReference type="NCBI Taxonomy" id="1169540"/>
    <lineage>
        <taxon>Eukaryota</taxon>
        <taxon>Sar</taxon>
        <taxon>Alveolata</taxon>
        <taxon>Colpodellida</taxon>
        <taxon>Vitrellaceae</taxon>
        <taxon>Vitrella</taxon>
    </lineage>
</organism>
<dbReference type="STRING" id="1169540.A0A0G4EKN7"/>
<feature type="active site" evidence="5">
    <location>
        <position position="242"/>
    </location>
</feature>
<feature type="binding site" evidence="6">
    <location>
        <position position="289"/>
    </location>
    <ligand>
        <name>Mg(2+)</name>
        <dbReference type="ChEBI" id="CHEBI:18420"/>
        <label>1</label>
    </ligand>
</feature>
<dbReference type="PANTHER" id="PTHR22748:SF6">
    <property type="entry name" value="DNA-(APURINIC OR APYRIMIDINIC SITE) ENDONUCLEASE"/>
    <property type="match status" value="1"/>
</dbReference>
<dbReference type="NCBIfam" id="TIGR00633">
    <property type="entry name" value="xth"/>
    <property type="match status" value="1"/>
</dbReference>
<keyword evidence="4 6" id="KW-0460">Magnesium</keyword>
<feature type="active site" description="Proton donor/acceptor" evidence="5">
    <location>
        <position position="287"/>
    </location>
</feature>
<reference evidence="11 12" key="1">
    <citation type="submission" date="2014-11" db="EMBL/GenBank/DDBJ databases">
        <authorList>
            <person name="Zhu J."/>
            <person name="Qi W."/>
            <person name="Song R."/>
        </authorList>
    </citation>
    <scope>NUCLEOTIDE SEQUENCE [LARGE SCALE GENOMIC DNA]</scope>
</reference>
<dbReference type="GO" id="GO:0005634">
    <property type="term" value="C:nucleus"/>
    <property type="evidence" value="ECO:0007669"/>
    <property type="project" value="TreeGrafter"/>
</dbReference>
<comment type="similarity">
    <text evidence="1 8">Belongs to the DNA repair enzymes AP/ExoA family.</text>
</comment>
<feature type="binding site" evidence="6">
    <location>
        <position position="386"/>
    </location>
    <ligand>
        <name>Mg(2+)</name>
        <dbReference type="ChEBI" id="CHEBI:18420"/>
        <label>1</label>
    </ligand>
</feature>
<evidence type="ECO:0000256" key="1">
    <source>
        <dbReference type="ARBA" id="ARBA00007092"/>
    </source>
</evidence>
<dbReference type="GO" id="GO:0008311">
    <property type="term" value="F:double-stranded DNA 3'-5' DNA exonuclease activity"/>
    <property type="evidence" value="ECO:0007669"/>
    <property type="project" value="TreeGrafter"/>
</dbReference>
<keyword evidence="2 6" id="KW-0479">Metal-binding</keyword>
<evidence type="ECO:0000256" key="9">
    <source>
        <dbReference type="SAM" id="MobiDB-lite"/>
    </source>
</evidence>
<dbReference type="InterPro" id="IPR036691">
    <property type="entry name" value="Endo/exonu/phosph_ase_sf"/>
</dbReference>
<feature type="site" description="Interaction with DNA substrate" evidence="7">
    <location>
        <position position="386"/>
    </location>
</feature>
<keyword evidence="3" id="KW-0378">Hydrolase</keyword>
<evidence type="ECO:0000259" key="10">
    <source>
        <dbReference type="Pfam" id="PF03372"/>
    </source>
</evidence>
<feature type="site" description="Transition state stabilizer" evidence="7">
    <location>
        <position position="289"/>
    </location>
</feature>
<dbReference type="OMA" id="PMKGPHP"/>
<dbReference type="PROSITE" id="PS51435">
    <property type="entry name" value="AP_NUCLEASE_F1_4"/>
    <property type="match status" value="1"/>
</dbReference>
<accession>A0A0G4EKN7</accession>
<dbReference type="GO" id="GO:0006284">
    <property type="term" value="P:base-excision repair"/>
    <property type="evidence" value="ECO:0007669"/>
    <property type="project" value="TreeGrafter"/>
</dbReference>
<feature type="binding site" evidence="6">
    <location>
        <position position="135"/>
    </location>
    <ligand>
        <name>Mg(2+)</name>
        <dbReference type="ChEBI" id="CHEBI:18420"/>
        <label>1</label>
    </ligand>
</feature>
<evidence type="ECO:0000256" key="2">
    <source>
        <dbReference type="ARBA" id="ARBA00022723"/>
    </source>
</evidence>
<gene>
    <name evidence="11" type="ORF">Vbra_12276</name>
</gene>
<dbReference type="PANTHER" id="PTHR22748">
    <property type="entry name" value="AP ENDONUCLEASE"/>
    <property type="match status" value="1"/>
</dbReference>
<keyword evidence="12" id="KW-1185">Reference proteome</keyword>
<keyword evidence="8" id="KW-0227">DNA damage</keyword>
<feature type="binding site" evidence="6">
    <location>
        <position position="164"/>
    </location>
    <ligand>
        <name>Mg(2+)</name>
        <dbReference type="ChEBI" id="CHEBI:18420"/>
        <label>1</label>
    </ligand>
</feature>
<feature type="domain" description="Endonuclease/exonuclease/phosphatase" evidence="10">
    <location>
        <begin position="133"/>
        <end position="386"/>
    </location>
</feature>
<dbReference type="EMBL" id="CDMY01000255">
    <property type="protein sequence ID" value="CEL97691.1"/>
    <property type="molecule type" value="Genomic_DNA"/>
</dbReference>
<dbReference type="AlphaFoldDB" id="A0A0G4EKN7"/>
<comment type="cofactor">
    <cofactor evidence="6 8">
        <name>Mg(2+)</name>
        <dbReference type="ChEBI" id="CHEBI:18420"/>
    </cofactor>
    <cofactor evidence="6 8">
        <name>Mn(2+)</name>
        <dbReference type="ChEBI" id="CHEBI:29035"/>
    </cofactor>
    <text evidence="6 8">Probably binds two magnesium or manganese ions per subunit.</text>
</comment>
<evidence type="ECO:0000256" key="3">
    <source>
        <dbReference type="ARBA" id="ARBA00022801"/>
    </source>
</evidence>
<protein>
    <recommendedName>
        <fullName evidence="8">DNA-(apurinic or apyrimidinic site) endonuclease</fullName>
        <ecNumber evidence="8">3.1.-.-</ecNumber>
    </recommendedName>
</protein>
<dbReference type="EC" id="3.1.-.-" evidence="8"/>
<dbReference type="PhylomeDB" id="A0A0G4EKN7"/>
<feature type="region of interest" description="Disordered" evidence="9">
    <location>
        <begin position="26"/>
        <end position="111"/>
    </location>
</feature>
<dbReference type="InParanoid" id="A0A0G4EKN7"/>
<dbReference type="InterPro" id="IPR005135">
    <property type="entry name" value="Endo/exonuclease/phosphatase"/>
</dbReference>
<feature type="site" description="Important for catalytic activity" evidence="7">
    <location>
        <position position="359"/>
    </location>
</feature>
<evidence type="ECO:0000256" key="7">
    <source>
        <dbReference type="PIRSR" id="PIRSR604808-3"/>
    </source>
</evidence>